<accession>Q1ZQL2</accession>
<dbReference type="Proteomes" id="UP000001603">
    <property type="component" value="Unassembled WGS sequence"/>
</dbReference>
<dbReference type="GO" id="GO:0052621">
    <property type="term" value="F:diguanylate cyclase activity"/>
    <property type="evidence" value="ECO:0007669"/>
    <property type="project" value="UniProtKB-EC"/>
</dbReference>
<dbReference type="OrthoDB" id="9812260at2"/>
<comment type="catalytic activity">
    <reaction evidence="7">
        <text>2 GTP = 3',3'-c-di-GMP + 2 diphosphate</text>
        <dbReference type="Rhea" id="RHEA:24898"/>
        <dbReference type="ChEBI" id="CHEBI:33019"/>
        <dbReference type="ChEBI" id="CHEBI:37565"/>
        <dbReference type="ChEBI" id="CHEBI:58805"/>
        <dbReference type="EC" id="2.7.7.65"/>
    </reaction>
</comment>
<dbReference type="SMART" id="SM01079">
    <property type="entry name" value="CHASE"/>
    <property type="match status" value="1"/>
</dbReference>
<evidence type="ECO:0000256" key="5">
    <source>
        <dbReference type="ARBA" id="ARBA00022989"/>
    </source>
</evidence>
<organism evidence="11 12">
    <name type="scientific">Photobacterium angustum (strain S14 / CCUG 15956)</name>
    <name type="common">Vibrio sp. (strain S14 / CCUG 15956)</name>
    <dbReference type="NCBI Taxonomy" id="314292"/>
    <lineage>
        <taxon>Bacteria</taxon>
        <taxon>Pseudomonadati</taxon>
        <taxon>Pseudomonadota</taxon>
        <taxon>Gammaproteobacteria</taxon>
        <taxon>Vibrionales</taxon>
        <taxon>Vibrionaceae</taxon>
        <taxon>Photobacterium</taxon>
    </lineage>
</organism>
<dbReference type="RefSeq" id="WP_005367170.1">
    <property type="nucleotide sequence ID" value="NZ_CH902600.1"/>
</dbReference>
<dbReference type="Gene3D" id="3.30.450.350">
    <property type="entry name" value="CHASE domain"/>
    <property type="match status" value="1"/>
</dbReference>
<dbReference type="InterPro" id="IPR042240">
    <property type="entry name" value="CHASE_sf"/>
</dbReference>
<dbReference type="InterPro" id="IPR050469">
    <property type="entry name" value="Diguanylate_Cyclase"/>
</dbReference>
<dbReference type="EMBL" id="AAOJ01000003">
    <property type="protein sequence ID" value="EAS64285.1"/>
    <property type="molecule type" value="Genomic_DNA"/>
</dbReference>
<dbReference type="PANTHER" id="PTHR45138:SF9">
    <property type="entry name" value="DIGUANYLATE CYCLASE DGCM-RELATED"/>
    <property type="match status" value="1"/>
</dbReference>
<dbReference type="InterPro" id="IPR043128">
    <property type="entry name" value="Rev_trsase/Diguanyl_cyclase"/>
</dbReference>
<feature type="domain" description="GGDEF" evidence="10">
    <location>
        <begin position="324"/>
        <end position="457"/>
    </location>
</feature>
<gene>
    <name evidence="11" type="ORF">VAS14_01166</name>
</gene>
<evidence type="ECO:0000259" key="10">
    <source>
        <dbReference type="PROSITE" id="PS50887"/>
    </source>
</evidence>
<dbReference type="Pfam" id="PF03924">
    <property type="entry name" value="CHASE"/>
    <property type="match status" value="1"/>
</dbReference>
<dbReference type="SUPFAM" id="SSF55073">
    <property type="entry name" value="Nucleotide cyclase"/>
    <property type="match status" value="1"/>
</dbReference>
<reference evidence="11 12" key="1">
    <citation type="journal article" date="2009" name="Proc. Natl. Acad. Sci. U.S.A.">
        <title>The genomic basis of trophic strategy in marine bacteria.</title>
        <authorList>
            <person name="Lauro F.M."/>
            <person name="McDougald D."/>
            <person name="Thomas T."/>
            <person name="Williams T.J."/>
            <person name="Egan S."/>
            <person name="Rice S."/>
            <person name="DeMaere M.Z."/>
            <person name="Ting L."/>
            <person name="Ertan H."/>
            <person name="Johnson J."/>
            <person name="Ferriera S."/>
            <person name="Lapidus A."/>
            <person name="Anderson I."/>
            <person name="Kyrpides N."/>
            <person name="Munk A.C."/>
            <person name="Detter C."/>
            <person name="Han C.S."/>
            <person name="Brown M.V."/>
            <person name="Robb F.T."/>
            <person name="Kjelleberg S."/>
            <person name="Cavicchioli R."/>
        </authorList>
    </citation>
    <scope>NUCLEOTIDE SEQUENCE [LARGE SCALE GENOMIC DNA]</scope>
    <source>
        <strain evidence="11 12">S14</strain>
    </source>
</reference>
<evidence type="ECO:0000256" key="1">
    <source>
        <dbReference type="ARBA" id="ARBA00001946"/>
    </source>
</evidence>
<comment type="subcellular location">
    <subcellularLocation>
        <location evidence="2">Membrane</location>
    </subcellularLocation>
</comment>
<evidence type="ECO:0000256" key="4">
    <source>
        <dbReference type="ARBA" id="ARBA00022692"/>
    </source>
</evidence>
<dbReference type="PANTHER" id="PTHR45138">
    <property type="entry name" value="REGULATORY COMPONENTS OF SENSORY TRANSDUCTION SYSTEM"/>
    <property type="match status" value="1"/>
</dbReference>
<evidence type="ECO:0000256" key="8">
    <source>
        <dbReference type="SAM" id="Phobius"/>
    </source>
</evidence>
<dbReference type="eggNOG" id="COG3706">
    <property type="taxonomic scope" value="Bacteria"/>
</dbReference>
<dbReference type="FunFam" id="3.30.70.270:FF:000001">
    <property type="entry name" value="Diguanylate cyclase domain protein"/>
    <property type="match status" value="1"/>
</dbReference>
<evidence type="ECO:0000259" key="9">
    <source>
        <dbReference type="PROSITE" id="PS50839"/>
    </source>
</evidence>
<name>Q1ZQL2_PHOAS</name>
<dbReference type="SMART" id="SM00267">
    <property type="entry name" value="GGDEF"/>
    <property type="match status" value="1"/>
</dbReference>
<evidence type="ECO:0000256" key="3">
    <source>
        <dbReference type="ARBA" id="ARBA00012528"/>
    </source>
</evidence>
<evidence type="ECO:0000313" key="12">
    <source>
        <dbReference type="Proteomes" id="UP000001603"/>
    </source>
</evidence>
<feature type="transmembrane region" description="Helical" evidence="8">
    <location>
        <begin position="254"/>
        <end position="272"/>
    </location>
</feature>
<dbReference type="Pfam" id="PF00990">
    <property type="entry name" value="GGDEF"/>
    <property type="match status" value="1"/>
</dbReference>
<comment type="caution">
    <text evidence="11">The sequence shown here is derived from an EMBL/GenBank/DDBJ whole genome shotgun (WGS) entry which is preliminary data.</text>
</comment>
<comment type="cofactor">
    <cofactor evidence="1">
        <name>Mg(2+)</name>
        <dbReference type="ChEBI" id="CHEBI:18420"/>
    </cofactor>
</comment>
<feature type="transmembrane region" description="Helical" evidence="8">
    <location>
        <begin position="12"/>
        <end position="32"/>
    </location>
</feature>
<protein>
    <recommendedName>
        <fullName evidence="3">diguanylate cyclase</fullName>
        <ecNumber evidence="3">2.7.7.65</ecNumber>
    </recommendedName>
</protein>
<dbReference type="NCBIfam" id="TIGR00254">
    <property type="entry name" value="GGDEF"/>
    <property type="match status" value="1"/>
</dbReference>
<dbReference type="HOGENOM" id="CLU_609506_0_0_6"/>
<dbReference type="PROSITE" id="PS50887">
    <property type="entry name" value="GGDEF"/>
    <property type="match status" value="1"/>
</dbReference>
<dbReference type="AlphaFoldDB" id="Q1ZQL2"/>
<keyword evidence="4 8" id="KW-0812">Transmembrane</keyword>
<evidence type="ECO:0000256" key="7">
    <source>
        <dbReference type="ARBA" id="ARBA00034247"/>
    </source>
</evidence>
<proteinExistence type="predicted"/>
<dbReference type="InterPro" id="IPR029787">
    <property type="entry name" value="Nucleotide_cyclase"/>
</dbReference>
<dbReference type="GO" id="GO:0016020">
    <property type="term" value="C:membrane"/>
    <property type="evidence" value="ECO:0007669"/>
    <property type="project" value="UniProtKB-SubCell"/>
</dbReference>
<dbReference type="EC" id="2.7.7.65" evidence="3"/>
<feature type="domain" description="CHASE" evidence="9">
    <location>
        <begin position="107"/>
        <end position="193"/>
    </location>
</feature>
<dbReference type="InterPro" id="IPR006189">
    <property type="entry name" value="CHASE_dom"/>
</dbReference>
<sequence length="461" mass="52598">MENKFKVRITHSGFAILLALFLFLIVIELLFFNNKNKHNILVDKDTANISQTITTKINEQINSMVVSLKALSYSLNIQNSKNTKAFDEIAKKVMADNDVISELQYAPRGIITDIYPNQTKHTAIGHDLTHIEERKKGVLLSIENRSVSLIGPVKLIQNGKLAFILRLPLFNEKNKFTGFVNAISYLDTFREKLALDKSYYKILGFNPDGHRLTIFNNIEKTCEKTDNSFTVKVPNGEWLFVIQNQQKIHQDNSLYLRCLLYIFSCLICVYVYKRERYLKQSQNSILDMNMMLQKTSYTDELTHLPNRRLLNEKLGAISTLTNNQIYSIAIFDIDNFKQVNDTYGHDVGDDVLVAFANICLSSIRSTDIIARWGGEEFVLLMENTDSHHGQEICTRILHTLSQHRITSADTHFSVTSSVGLCEFTTPDFTITSVMKCIDEALYVSKKTGKNKVTLGHLTVNK</sequence>
<dbReference type="GO" id="GO:0007165">
    <property type="term" value="P:signal transduction"/>
    <property type="evidence" value="ECO:0007669"/>
    <property type="project" value="UniProtKB-ARBA"/>
</dbReference>
<evidence type="ECO:0000313" key="11">
    <source>
        <dbReference type="EMBL" id="EAS64285.1"/>
    </source>
</evidence>
<dbReference type="Gene3D" id="3.30.70.270">
    <property type="match status" value="1"/>
</dbReference>
<dbReference type="PROSITE" id="PS50839">
    <property type="entry name" value="CHASE"/>
    <property type="match status" value="1"/>
</dbReference>
<dbReference type="InterPro" id="IPR000160">
    <property type="entry name" value="GGDEF_dom"/>
</dbReference>
<evidence type="ECO:0000256" key="2">
    <source>
        <dbReference type="ARBA" id="ARBA00004370"/>
    </source>
</evidence>
<keyword evidence="6 8" id="KW-0472">Membrane</keyword>
<evidence type="ECO:0000256" key="6">
    <source>
        <dbReference type="ARBA" id="ARBA00023136"/>
    </source>
</evidence>
<keyword evidence="5 8" id="KW-1133">Transmembrane helix</keyword>
<dbReference type="CDD" id="cd01949">
    <property type="entry name" value="GGDEF"/>
    <property type="match status" value="1"/>
</dbReference>